<comment type="caution">
    <text evidence="9">The sequence shown here is derived from an EMBL/GenBank/DDBJ whole genome shotgun (WGS) entry which is preliminary data.</text>
</comment>
<dbReference type="Pfam" id="PF02938">
    <property type="entry name" value="GAD"/>
    <property type="match status" value="1"/>
</dbReference>
<dbReference type="InterPro" id="IPR004524">
    <property type="entry name" value="Asp-tRNA-ligase_1"/>
</dbReference>
<dbReference type="SUPFAM" id="SSF55261">
    <property type="entry name" value="GAD domain-like"/>
    <property type="match status" value="1"/>
</dbReference>
<dbReference type="GO" id="GO:0005524">
    <property type="term" value="F:ATP binding"/>
    <property type="evidence" value="ECO:0007669"/>
    <property type="project" value="UniProtKB-UniRule"/>
</dbReference>
<organism evidence="9 10">
    <name type="scientific">Candidatus Aphodocola excrementigallinarum</name>
    <dbReference type="NCBI Taxonomy" id="2840670"/>
    <lineage>
        <taxon>Bacteria</taxon>
        <taxon>Bacillati</taxon>
        <taxon>Bacillota</taxon>
        <taxon>Bacilli</taxon>
        <taxon>Candidatus Aphodocola</taxon>
    </lineage>
</organism>
<dbReference type="InterPro" id="IPR004115">
    <property type="entry name" value="GAD-like_sf"/>
</dbReference>
<feature type="site" description="Important for tRNA non-discrimination" evidence="7">
    <location>
        <position position="33"/>
    </location>
</feature>
<feature type="binding site" evidence="7">
    <location>
        <begin position="218"/>
        <end position="220"/>
    </location>
    <ligand>
        <name>ATP</name>
        <dbReference type="ChEBI" id="CHEBI:30616"/>
    </ligand>
</feature>
<feature type="binding site" evidence="7">
    <location>
        <position position="478"/>
    </location>
    <ligand>
        <name>ATP</name>
        <dbReference type="ChEBI" id="CHEBI:30616"/>
    </ligand>
</feature>
<dbReference type="PRINTS" id="PR01042">
    <property type="entry name" value="TRNASYNTHASP"/>
</dbReference>
<dbReference type="GO" id="GO:0005737">
    <property type="term" value="C:cytoplasm"/>
    <property type="evidence" value="ECO:0007669"/>
    <property type="project" value="UniProtKB-SubCell"/>
</dbReference>
<dbReference type="InterPro" id="IPR012340">
    <property type="entry name" value="NA-bd_OB-fold"/>
</dbReference>
<feature type="domain" description="Aminoacyl-transfer RNA synthetases class-II family profile" evidence="8">
    <location>
        <begin position="148"/>
        <end position="551"/>
    </location>
</feature>
<comment type="catalytic activity">
    <reaction evidence="7">
        <text>tRNA(Asx) + L-aspartate + ATP = L-aspartyl-tRNA(Asx) + AMP + diphosphate</text>
        <dbReference type="Rhea" id="RHEA:18349"/>
        <dbReference type="Rhea" id="RHEA-COMP:9710"/>
        <dbReference type="Rhea" id="RHEA-COMP:9711"/>
        <dbReference type="ChEBI" id="CHEBI:29991"/>
        <dbReference type="ChEBI" id="CHEBI:30616"/>
        <dbReference type="ChEBI" id="CHEBI:33019"/>
        <dbReference type="ChEBI" id="CHEBI:78442"/>
        <dbReference type="ChEBI" id="CHEBI:78516"/>
        <dbReference type="ChEBI" id="CHEBI:456215"/>
        <dbReference type="EC" id="6.1.1.23"/>
    </reaction>
</comment>
<reference evidence="9" key="1">
    <citation type="submission" date="2020-10" db="EMBL/GenBank/DDBJ databases">
        <authorList>
            <person name="Gilroy R."/>
        </authorList>
    </citation>
    <scope>NUCLEOTIDE SEQUENCE</scope>
    <source>
        <strain evidence="9">CHK193-30670</strain>
    </source>
</reference>
<evidence type="ECO:0000256" key="2">
    <source>
        <dbReference type="ARBA" id="ARBA00022598"/>
    </source>
</evidence>
<dbReference type="InterPro" id="IPR004365">
    <property type="entry name" value="NA-bd_OB_tRNA"/>
</dbReference>
<evidence type="ECO:0000256" key="3">
    <source>
        <dbReference type="ARBA" id="ARBA00022741"/>
    </source>
</evidence>
<comment type="subcellular location">
    <subcellularLocation>
        <location evidence="7">Cytoplasm</location>
    </subcellularLocation>
</comment>
<dbReference type="HAMAP" id="MF_00044">
    <property type="entry name" value="Asp_tRNA_synth_type1"/>
    <property type="match status" value="1"/>
</dbReference>
<evidence type="ECO:0000313" key="10">
    <source>
        <dbReference type="Proteomes" id="UP000824074"/>
    </source>
</evidence>
<keyword evidence="3 7" id="KW-0547">Nucleotide-binding</keyword>
<feature type="binding site" evidence="7">
    <location>
        <position position="218"/>
    </location>
    <ligand>
        <name>L-aspartate</name>
        <dbReference type="ChEBI" id="CHEBI:29991"/>
    </ligand>
</feature>
<dbReference type="Pfam" id="PF01336">
    <property type="entry name" value="tRNA_anti-codon"/>
    <property type="match status" value="1"/>
</dbReference>
<gene>
    <name evidence="7 9" type="primary">aspS</name>
    <name evidence="9" type="ORF">IAB68_03000</name>
</gene>
<feature type="binding site" evidence="7">
    <location>
        <position position="172"/>
    </location>
    <ligand>
        <name>L-aspartate</name>
        <dbReference type="ChEBI" id="CHEBI:29991"/>
    </ligand>
</feature>
<evidence type="ECO:0000256" key="5">
    <source>
        <dbReference type="ARBA" id="ARBA00022917"/>
    </source>
</evidence>
<dbReference type="AlphaFoldDB" id="A0A9D1LHS9"/>
<dbReference type="SUPFAM" id="SSF50249">
    <property type="entry name" value="Nucleic acid-binding proteins"/>
    <property type="match status" value="1"/>
</dbReference>
<dbReference type="Gene3D" id="2.40.50.140">
    <property type="entry name" value="Nucleic acid-binding proteins"/>
    <property type="match status" value="1"/>
</dbReference>
<keyword evidence="7" id="KW-0963">Cytoplasm</keyword>
<name>A0A9D1LHS9_9FIRM</name>
<reference evidence="9" key="2">
    <citation type="journal article" date="2021" name="PeerJ">
        <title>Extensive microbial diversity within the chicken gut microbiome revealed by metagenomics and culture.</title>
        <authorList>
            <person name="Gilroy R."/>
            <person name="Ravi A."/>
            <person name="Getino M."/>
            <person name="Pursley I."/>
            <person name="Horton D.L."/>
            <person name="Alikhan N.F."/>
            <person name="Baker D."/>
            <person name="Gharbi K."/>
            <person name="Hall N."/>
            <person name="Watson M."/>
            <person name="Adriaenssens E.M."/>
            <person name="Foster-Nyarko E."/>
            <person name="Jarju S."/>
            <person name="Secka A."/>
            <person name="Antonio M."/>
            <person name="Oren A."/>
            <person name="Chaudhuri R.R."/>
            <person name="La Ragione R."/>
            <person name="Hildebrand F."/>
            <person name="Pallen M.J."/>
        </authorList>
    </citation>
    <scope>NUCLEOTIDE SEQUENCE</scope>
    <source>
        <strain evidence="9">CHK193-30670</strain>
    </source>
</reference>
<sequence>MSTYRTNTCGELTLKDLDKKVTLAGFVSTIRDHGGVMFVDLRDHYGTTQIVVHDDAMLKGVSKETVIKVTGTVVKRDEETINKKIATGEIEVVIDSLELLSDTAKVLPFEVDESKKVSEDVRLKYRFLDLRNPKVHENIITRSKAFNFLRNKMQELGFLEIQTPILTSSSPEGARDFIIPSRKHKGKFYALPQAPQQFKQLLMASGFDKYFQLAPCFRDEDGRADRLVGEFYQLDMEMAFADQEDIMKVAEDVFPAFFKEFGKRRVTQGHFKRIPYNEAMLKYGTDKPDLRNPLEIIDVSEVFTNTEFKPFRGAIVRAIKVDDIATKPNSWFNEVVDYAKSIDMPGIGYISVMEDKSLKGPIDKFLTDEDRNALFEKADLKVGSVLFFIADKRKDVVTRNAGLIRTELGRKLDLMDHDLFEFCFVTDMPMYEISEVTGKLDFMHNPFSMPRGGEKALDEKDPLEIYADQFDVVCNGVELVSGAVRNNRPEVLVKAFEKAGYTEEDIKSKFNALYTAFGYGCPPHVGMALGIDRALMMLLEEDNVRETVAFPLNQNGEDVLTGTPNEVTELQLRETHIKLR</sequence>
<feature type="region of interest" description="Aspartate" evidence="7">
    <location>
        <begin position="196"/>
        <end position="199"/>
    </location>
</feature>
<dbReference type="InterPro" id="IPR029351">
    <property type="entry name" value="GAD_dom"/>
</dbReference>
<dbReference type="GO" id="GO:0016740">
    <property type="term" value="F:transferase activity"/>
    <property type="evidence" value="ECO:0007669"/>
    <property type="project" value="UniProtKB-ARBA"/>
</dbReference>
<evidence type="ECO:0000256" key="4">
    <source>
        <dbReference type="ARBA" id="ARBA00022840"/>
    </source>
</evidence>
<feature type="binding site" evidence="7">
    <location>
        <position position="444"/>
    </location>
    <ligand>
        <name>L-aspartate</name>
        <dbReference type="ChEBI" id="CHEBI:29991"/>
    </ligand>
</feature>
<dbReference type="SUPFAM" id="SSF55681">
    <property type="entry name" value="Class II aaRS and biotin synthetases"/>
    <property type="match status" value="1"/>
</dbReference>
<evidence type="ECO:0000313" key="9">
    <source>
        <dbReference type="EMBL" id="HIU40254.1"/>
    </source>
</evidence>
<dbReference type="PANTHER" id="PTHR22594">
    <property type="entry name" value="ASPARTYL/LYSYL-TRNA SYNTHETASE"/>
    <property type="match status" value="1"/>
</dbReference>
<dbReference type="PROSITE" id="PS50862">
    <property type="entry name" value="AA_TRNA_LIGASE_II"/>
    <property type="match status" value="1"/>
</dbReference>
<keyword evidence="5 7" id="KW-0648">Protein biosynthesis</keyword>
<evidence type="ECO:0000256" key="6">
    <source>
        <dbReference type="ARBA" id="ARBA00023146"/>
    </source>
</evidence>
<dbReference type="EMBL" id="DVMT01000030">
    <property type="protein sequence ID" value="HIU40254.1"/>
    <property type="molecule type" value="Genomic_DNA"/>
</dbReference>
<comment type="subunit">
    <text evidence="7">Homodimer.</text>
</comment>
<dbReference type="Pfam" id="PF00152">
    <property type="entry name" value="tRNA-synt_2"/>
    <property type="match status" value="1"/>
</dbReference>
<keyword evidence="4 7" id="KW-0067">ATP-binding</keyword>
<dbReference type="NCBIfam" id="NF001750">
    <property type="entry name" value="PRK00476.1"/>
    <property type="match status" value="1"/>
</dbReference>
<evidence type="ECO:0000256" key="1">
    <source>
        <dbReference type="ARBA" id="ARBA00006303"/>
    </source>
</evidence>
<dbReference type="InterPro" id="IPR002312">
    <property type="entry name" value="Asp/Asn-tRNA-synth_IIb"/>
</dbReference>
<dbReference type="GO" id="GO:0003676">
    <property type="term" value="F:nucleic acid binding"/>
    <property type="evidence" value="ECO:0007669"/>
    <property type="project" value="InterPro"/>
</dbReference>
<proteinExistence type="inferred from homology"/>
<feature type="binding site" evidence="7">
    <location>
        <position position="485"/>
    </location>
    <ligand>
        <name>L-aspartate</name>
        <dbReference type="ChEBI" id="CHEBI:29991"/>
    </ligand>
</feature>
<comment type="caution">
    <text evidence="7">Lacks conserved residue(s) required for the propagation of feature annotation.</text>
</comment>
<dbReference type="GO" id="GO:0004815">
    <property type="term" value="F:aspartate-tRNA ligase activity"/>
    <property type="evidence" value="ECO:0007669"/>
    <property type="project" value="UniProtKB-UniRule"/>
</dbReference>
<dbReference type="InterPro" id="IPR004364">
    <property type="entry name" value="Aa-tRNA-synt_II"/>
</dbReference>
<dbReference type="Gene3D" id="3.30.1360.30">
    <property type="entry name" value="GAD-like domain"/>
    <property type="match status" value="1"/>
</dbReference>
<dbReference type="Gene3D" id="3.30.930.10">
    <property type="entry name" value="Bira Bifunctional Protein, Domain 2"/>
    <property type="match status" value="1"/>
</dbReference>
<evidence type="ECO:0000259" key="8">
    <source>
        <dbReference type="PROSITE" id="PS50862"/>
    </source>
</evidence>
<dbReference type="InterPro" id="IPR045864">
    <property type="entry name" value="aa-tRNA-synth_II/BPL/LPL"/>
</dbReference>
<comment type="function">
    <text evidence="7">Aspartyl-tRNA synthetase with relaxed tRNA specificity since it is able to aspartylate not only its cognate tRNA(Asp) but also tRNA(Asn). Reaction proceeds in two steps: L-aspartate is first activated by ATP to form Asp-AMP and then transferred to the acceptor end of tRNA(Asp/Asn).</text>
</comment>
<dbReference type="PANTHER" id="PTHR22594:SF5">
    <property type="entry name" value="ASPARTATE--TRNA LIGASE, MITOCHONDRIAL"/>
    <property type="match status" value="1"/>
</dbReference>
<accession>A0A9D1LHS9</accession>
<dbReference type="NCBIfam" id="TIGR00459">
    <property type="entry name" value="aspS_bact"/>
    <property type="match status" value="1"/>
</dbReference>
<dbReference type="GO" id="GO:0140096">
    <property type="term" value="F:catalytic activity, acting on a protein"/>
    <property type="evidence" value="ECO:0007669"/>
    <property type="project" value="UniProtKB-ARBA"/>
</dbReference>
<feature type="binding site" evidence="7">
    <location>
        <begin position="530"/>
        <end position="533"/>
    </location>
    <ligand>
        <name>ATP</name>
        <dbReference type="ChEBI" id="CHEBI:30616"/>
    </ligand>
</feature>
<keyword evidence="6 7" id="KW-0030">Aminoacyl-tRNA synthetase</keyword>
<keyword evidence="2 7" id="KW-0436">Ligase</keyword>
<dbReference type="InterPro" id="IPR047089">
    <property type="entry name" value="Asp-tRNA-ligase_1_N"/>
</dbReference>
<dbReference type="GO" id="GO:0050560">
    <property type="term" value="F:aspartate-tRNA(Asn) ligase activity"/>
    <property type="evidence" value="ECO:0007669"/>
    <property type="project" value="UniProtKB-EC"/>
</dbReference>
<dbReference type="CDD" id="cd04317">
    <property type="entry name" value="EcAspRS_like_N"/>
    <property type="match status" value="1"/>
</dbReference>
<comment type="similarity">
    <text evidence="1 7">Belongs to the class-II aminoacyl-tRNA synthetase family. Type 1 subfamily.</text>
</comment>
<dbReference type="GO" id="GO:0006422">
    <property type="term" value="P:aspartyl-tRNA aminoacylation"/>
    <property type="evidence" value="ECO:0007669"/>
    <property type="project" value="UniProtKB-UniRule"/>
</dbReference>
<protein>
    <recommendedName>
        <fullName evidence="7">Aspartate--tRNA(Asp/Asn) ligase</fullName>
        <ecNumber evidence="7">6.1.1.23</ecNumber>
    </recommendedName>
    <alternativeName>
        <fullName evidence="7">Aspartyl-tRNA synthetase</fullName>
        <shortName evidence="7">AspRS</shortName>
    </alternativeName>
    <alternativeName>
        <fullName evidence="7">Non-discriminating aspartyl-tRNA synthetase</fullName>
        <shortName evidence="7">ND-AspRS</shortName>
    </alternativeName>
</protein>
<dbReference type="EC" id="6.1.1.23" evidence="7"/>
<dbReference type="Proteomes" id="UP000824074">
    <property type="component" value="Unassembled WGS sequence"/>
</dbReference>
<dbReference type="InterPro" id="IPR006195">
    <property type="entry name" value="aa-tRNA-synth_II"/>
</dbReference>
<evidence type="ECO:0000256" key="7">
    <source>
        <dbReference type="HAMAP-Rule" id="MF_00044"/>
    </source>
</evidence>